<proteinExistence type="predicted"/>
<dbReference type="Proteomes" id="UP000054270">
    <property type="component" value="Unassembled WGS sequence"/>
</dbReference>
<reference evidence="2" key="1">
    <citation type="submission" date="2014-04" db="EMBL/GenBank/DDBJ databases">
        <title>Evolutionary Origins and Diversification of the Mycorrhizal Mutualists.</title>
        <authorList>
            <consortium name="DOE Joint Genome Institute"/>
            <consortium name="Mycorrhizal Genomics Consortium"/>
            <person name="Kohler A."/>
            <person name="Kuo A."/>
            <person name="Nagy L.G."/>
            <person name="Floudas D."/>
            <person name="Copeland A."/>
            <person name="Barry K.W."/>
            <person name="Cichocki N."/>
            <person name="Veneault-Fourrey C."/>
            <person name="LaButti K."/>
            <person name="Lindquist E.A."/>
            <person name="Lipzen A."/>
            <person name="Lundell T."/>
            <person name="Morin E."/>
            <person name="Murat C."/>
            <person name="Riley R."/>
            <person name="Ohm R."/>
            <person name="Sun H."/>
            <person name="Tunlid A."/>
            <person name="Henrissat B."/>
            <person name="Grigoriev I.V."/>
            <person name="Hibbett D.S."/>
            <person name="Martin F."/>
        </authorList>
    </citation>
    <scope>NUCLEOTIDE SEQUENCE [LARGE SCALE GENOMIC DNA]</scope>
    <source>
        <strain evidence="2">FD-334 SS-4</strain>
    </source>
</reference>
<evidence type="ECO:0000313" key="1">
    <source>
        <dbReference type="EMBL" id="KJA12675.1"/>
    </source>
</evidence>
<dbReference type="EMBL" id="KN818006">
    <property type="protein sequence ID" value="KJA12675.1"/>
    <property type="molecule type" value="Genomic_DNA"/>
</dbReference>
<organism evidence="1 2">
    <name type="scientific">Hypholoma sublateritium (strain FD-334 SS-4)</name>
    <dbReference type="NCBI Taxonomy" id="945553"/>
    <lineage>
        <taxon>Eukaryota</taxon>
        <taxon>Fungi</taxon>
        <taxon>Dikarya</taxon>
        <taxon>Basidiomycota</taxon>
        <taxon>Agaricomycotina</taxon>
        <taxon>Agaricomycetes</taxon>
        <taxon>Agaricomycetidae</taxon>
        <taxon>Agaricales</taxon>
        <taxon>Agaricineae</taxon>
        <taxon>Strophariaceae</taxon>
        <taxon>Hypholoma</taxon>
    </lineage>
</organism>
<accession>A0A0D2NVX9</accession>
<name>A0A0D2NVX9_HYPSF</name>
<evidence type="ECO:0000313" key="2">
    <source>
        <dbReference type="Proteomes" id="UP000054270"/>
    </source>
</evidence>
<sequence length="253" mass="27573">MPHGLGPEKAVGTASSVGVPAYWFVPHSLVLPLARTALTPGTRQSSVTLKSILSSFRCRPLPLAWSIYGAHTPRPSTARLRKSIRATIHGAPGPALNQQIYARNMQVLHTSTHMAANFLRWSDAPSALCPIKREADRKTDERRDAFSEDVFRTQTQLVPPAENTESALLWRERVSRSARSEEWSSHFGVPGGGVTSSKARCGVYGRRALRAVSVTDNVFADRLADGCGAVLERARTSIGVARAERRTGDYTAV</sequence>
<dbReference type="AlphaFoldDB" id="A0A0D2NVX9"/>
<keyword evidence="2" id="KW-1185">Reference proteome</keyword>
<gene>
    <name evidence="1" type="ORF">HYPSUDRAFT_210246</name>
</gene>
<protein>
    <submittedName>
        <fullName evidence="1">Uncharacterized protein</fullName>
    </submittedName>
</protein>